<dbReference type="CDD" id="cd22249">
    <property type="entry name" value="UDM1_RNF168_RNF169-like"/>
    <property type="match status" value="1"/>
</dbReference>
<dbReference type="OrthoDB" id="426657at2759"/>
<feature type="region of interest" description="Disordered" evidence="12">
    <location>
        <begin position="394"/>
        <end position="414"/>
    </location>
</feature>
<keyword evidence="9" id="KW-0539">Nucleus</keyword>
<feature type="domain" description="RING-type" evidence="13">
    <location>
        <begin position="23"/>
        <end position="62"/>
    </location>
</feature>
<dbReference type="SUPFAM" id="SSF57850">
    <property type="entry name" value="RING/U-box"/>
    <property type="match status" value="1"/>
</dbReference>
<evidence type="ECO:0000256" key="1">
    <source>
        <dbReference type="ARBA" id="ARBA00000900"/>
    </source>
</evidence>
<keyword evidence="15" id="KW-1185">Reference proteome</keyword>
<dbReference type="GO" id="GO:0061630">
    <property type="term" value="F:ubiquitin protein ligase activity"/>
    <property type="evidence" value="ECO:0007669"/>
    <property type="project" value="UniProtKB-EC"/>
</dbReference>
<name>A0A2J7RSF9_9NEOP</name>
<dbReference type="AlphaFoldDB" id="A0A2J7RSF9"/>
<evidence type="ECO:0000256" key="4">
    <source>
        <dbReference type="ARBA" id="ARBA00022679"/>
    </source>
</evidence>
<reference evidence="14 15" key="1">
    <citation type="submission" date="2017-12" db="EMBL/GenBank/DDBJ databases">
        <title>Hemimetabolous genomes reveal molecular basis of termite eusociality.</title>
        <authorList>
            <person name="Harrison M.C."/>
            <person name="Jongepier E."/>
            <person name="Robertson H.M."/>
            <person name="Arning N."/>
            <person name="Bitard-Feildel T."/>
            <person name="Chao H."/>
            <person name="Childers C.P."/>
            <person name="Dinh H."/>
            <person name="Doddapaneni H."/>
            <person name="Dugan S."/>
            <person name="Gowin J."/>
            <person name="Greiner C."/>
            <person name="Han Y."/>
            <person name="Hu H."/>
            <person name="Hughes D.S.T."/>
            <person name="Huylmans A.-K."/>
            <person name="Kemena C."/>
            <person name="Kremer L.P.M."/>
            <person name="Lee S.L."/>
            <person name="Lopez-Ezquerra A."/>
            <person name="Mallet L."/>
            <person name="Monroy-Kuhn J.M."/>
            <person name="Moser A."/>
            <person name="Murali S.C."/>
            <person name="Muzny D.M."/>
            <person name="Otani S."/>
            <person name="Piulachs M.-D."/>
            <person name="Poelchau M."/>
            <person name="Qu J."/>
            <person name="Schaub F."/>
            <person name="Wada-Katsumata A."/>
            <person name="Worley K.C."/>
            <person name="Xie Q."/>
            <person name="Ylla G."/>
            <person name="Poulsen M."/>
            <person name="Gibbs R.A."/>
            <person name="Schal C."/>
            <person name="Richards S."/>
            <person name="Belles X."/>
            <person name="Korb J."/>
            <person name="Bornberg-Bauer E."/>
        </authorList>
    </citation>
    <scope>NUCLEOTIDE SEQUENCE [LARGE SCALE GENOMIC DNA]</scope>
    <source>
        <tissue evidence="14">Whole body</tissue>
    </source>
</reference>
<feature type="region of interest" description="Disordered" evidence="12">
    <location>
        <begin position="677"/>
        <end position="727"/>
    </location>
</feature>
<dbReference type="EC" id="2.3.2.27" evidence="3"/>
<keyword evidence="8" id="KW-0862">Zinc</keyword>
<keyword evidence="4" id="KW-0808">Transferase</keyword>
<comment type="catalytic activity">
    <reaction evidence="1">
        <text>S-ubiquitinyl-[E2 ubiquitin-conjugating enzyme]-L-cysteine + [acceptor protein]-L-lysine = [E2 ubiquitin-conjugating enzyme]-L-cysteine + N(6)-ubiquitinyl-[acceptor protein]-L-lysine.</text>
        <dbReference type="EC" id="2.3.2.27"/>
    </reaction>
</comment>
<keyword evidence="6 10" id="KW-0863">Zinc-finger</keyword>
<evidence type="ECO:0000256" key="5">
    <source>
        <dbReference type="ARBA" id="ARBA00022763"/>
    </source>
</evidence>
<feature type="compositionally biased region" description="Basic residues" evidence="12">
    <location>
        <begin position="716"/>
        <end position="727"/>
    </location>
</feature>
<dbReference type="PANTHER" id="PTHR23328">
    <property type="entry name" value="RING-TYPE DOMAIN-CONTAINING PROTEIN"/>
    <property type="match status" value="1"/>
</dbReference>
<comment type="subcellular location">
    <subcellularLocation>
        <location evidence="2">Nucleus</location>
    </subcellularLocation>
</comment>
<evidence type="ECO:0000256" key="8">
    <source>
        <dbReference type="ARBA" id="ARBA00022833"/>
    </source>
</evidence>
<dbReference type="PROSITE" id="PS50089">
    <property type="entry name" value="ZF_RING_2"/>
    <property type="match status" value="1"/>
</dbReference>
<evidence type="ECO:0000256" key="10">
    <source>
        <dbReference type="PROSITE-ProRule" id="PRU00175"/>
    </source>
</evidence>
<dbReference type="SMART" id="SM00184">
    <property type="entry name" value="RING"/>
    <property type="match status" value="1"/>
</dbReference>
<keyword evidence="11" id="KW-0175">Coiled coil</keyword>
<organism evidence="14 15">
    <name type="scientific">Cryptotermes secundus</name>
    <dbReference type="NCBI Taxonomy" id="105785"/>
    <lineage>
        <taxon>Eukaryota</taxon>
        <taxon>Metazoa</taxon>
        <taxon>Ecdysozoa</taxon>
        <taxon>Arthropoda</taxon>
        <taxon>Hexapoda</taxon>
        <taxon>Insecta</taxon>
        <taxon>Pterygota</taxon>
        <taxon>Neoptera</taxon>
        <taxon>Polyneoptera</taxon>
        <taxon>Dictyoptera</taxon>
        <taxon>Blattodea</taxon>
        <taxon>Blattoidea</taxon>
        <taxon>Termitoidae</taxon>
        <taxon>Kalotermitidae</taxon>
        <taxon>Cryptotermitinae</taxon>
        <taxon>Cryptotermes</taxon>
    </lineage>
</organism>
<proteinExistence type="predicted"/>
<evidence type="ECO:0000256" key="2">
    <source>
        <dbReference type="ARBA" id="ARBA00004123"/>
    </source>
</evidence>
<dbReference type="CDD" id="cd16550">
    <property type="entry name" value="RING-HC_RNF168"/>
    <property type="match status" value="1"/>
</dbReference>
<evidence type="ECO:0000256" key="3">
    <source>
        <dbReference type="ARBA" id="ARBA00012483"/>
    </source>
</evidence>
<evidence type="ECO:0000256" key="9">
    <source>
        <dbReference type="ARBA" id="ARBA00023242"/>
    </source>
</evidence>
<keyword evidence="6 10" id="KW-0479">Metal-binding</keyword>
<comment type="caution">
    <text evidence="14">The sequence shown here is derived from an EMBL/GenBank/DDBJ whole genome shotgun (WGS) entry which is preliminary data.</text>
</comment>
<dbReference type="Pfam" id="PF13920">
    <property type="entry name" value="zf-C3HC4_3"/>
    <property type="match status" value="1"/>
</dbReference>
<evidence type="ECO:0000256" key="11">
    <source>
        <dbReference type="SAM" id="Coils"/>
    </source>
</evidence>
<keyword evidence="5" id="KW-0227">DNA damage</keyword>
<evidence type="ECO:0000313" key="15">
    <source>
        <dbReference type="Proteomes" id="UP000235965"/>
    </source>
</evidence>
<accession>A0A2J7RSF9</accession>
<evidence type="ECO:0000256" key="7">
    <source>
        <dbReference type="ARBA" id="ARBA00022786"/>
    </source>
</evidence>
<evidence type="ECO:0000256" key="6">
    <source>
        <dbReference type="ARBA" id="ARBA00022771"/>
    </source>
</evidence>
<dbReference type="GO" id="GO:0006302">
    <property type="term" value="P:double-strand break repair"/>
    <property type="evidence" value="ECO:0007669"/>
    <property type="project" value="TreeGrafter"/>
</dbReference>
<dbReference type="GO" id="GO:0035861">
    <property type="term" value="C:site of double-strand break"/>
    <property type="evidence" value="ECO:0007669"/>
    <property type="project" value="TreeGrafter"/>
</dbReference>
<evidence type="ECO:0000313" key="14">
    <source>
        <dbReference type="EMBL" id="PNF43764.1"/>
    </source>
</evidence>
<dbReference type="InterPro" id="IPR001841">
    <property type="entry name" value="Znf_RING"/>
</dbReference>
<dbReference type="Gene3D" id="3.30.40.10">
    <property type="entry name" value="Zinc/RING finger domain, C3HC4 (zinc finger)"/>
    <property type="match status" value="1"/>
</dbReference>
<evidence type="ECO:0000256" key="12">
    <source>
        <dbReference type="SAM" id="MobiDB-lite"/>
    </source>
</evidence>
<dbReference type="GO" id="GO:0005634">
    <property type="term" value="C:nucleus"/>
    <property type="evidence" value="ECO:0007669"/>
    <property type="project" value="UniProtKB-SubCell"/>
</dbReference>
<feature type="coiled-coil region" evidence="11">
    <location>
        <begin position="132"/>
        <end position="189"/>
    </location>
</feature>
<dbReference type="Proteomes" id="UP000235965">
    <property type="component" value="Unassembled WGS sequence"/>
</dbReference>
<feature type="compositionally biased region" description="Polar residues" evidence="12">
    <location>
        <begin position="702"/>
        <end position="715"/>
    </location>
</feature>
<dbReference type="GO" id="GO:0008270">
    <property type="term" value="F:zinc ion binding"/>
    <property type="evidence" value="ECO:0007669"/>
    <property type="project" value="UniProtKB-KW"/>
</dbReference>
<dbReference type="InterPro" id="IPR013083">
    <property type="entry name" value="Znf_RING/FYVE/PHD"/>
</dbReference>
<dbReference type="STRING" id="105785.A0A2J7RSF9"/>
<gene>
    <name evidence="14" type="ORF">B7P43_G11406</name>
</gene>
<dbReference type="GO" id="GO:0031491">
    <property type="term" value="F:nucleosome binding"/>
    <property type="evidence" value="ECO:0007669"/>
    <property type="project" value="TreeGrafter"/>
</dbReference>
<protein>
    <recommendedName>
        <fullName evidence="3">RING-type E3 ubiquitin transferase</fullName>
        <ecNumber evidence="3">2.3.2.27</ecNumber>
    </recommendedName>
</protein>
<dbReference type="CDD" id="cd21932">
    <property type="entry name" value="MIU2_RNF168-like"/>
    <property type="match status" value="1"/>
</dbReference>
<dbReference type="InterPro" id="IPR051657">
    <property type="entry name" value="RNF168/RNF169_E3_ubiq-ligase"/>
</dbReference>
<keyword evidence="7" id="KW-0833">Ubl conjugation pathway</keyword>
<sequence length="727" mass="81723">MATCLNEGTTNMYNNITVVDVMCPVCRGIFIEPVVMPCHHVLCLQCFQRTMEETSLTCPMCRKRIGSWLRTATKDQNLVNKELWAIIQKRFPEQLQAKLSGNDDGIEEHVVGRVSTQISLPGDIRREYEIHIHKLEEESRKKLEAERRASEELICKIMEEEERNYLAARQQLLDQAAADEQIARDLQKESLQSTGDSGLTVKKEIGGLHVRMDNKENNSQAQGTIGTQIKGPMDSYIIPQQKKSTVSSGKFPTASDSSFSVKFISSKLKTGPELERVRCTSNMSTGSHDSINQEMHHFKPIKSVPRTPPKKLSDGRVFVPMVIKAVPVNLNPLYESLNESSPTEPLISASCRQQLMKMQMEQMRSLKGVLRTSEMNPPISAFTGGASCWQKKEAFKPGSDSSKKEHTTEGIESPRKKVCQGVTMDGQKSNFTLAGLSSYSNEECRGKKVIAIVHNQADALVEVEGKIGGHDRRFGGSEEEDNCAFSLVDKVTDRDESDDELTYHDPEGTGVLRVEPEYYNQSSARIRYPNKAIEHETSSLEINLKVNQLNINPSERTPAKHCRNTHHTQRNNIKQVHNNNNNNEVKTAIEPNIHGETPASAVSEKKEDNIAEKFKDSLGDDIPFVGEGASLMLSKEQARIEMLIRQEQADLELALRLQHEWDAADRRVDRSKGSLRAYELRNSSKPRTTKRKAAAKREGRGRQSTLEESFTGTLRSTRKRQGHCHNS</sequence>
<dbReference type="EMBL" id="NEVH01000259">
    <property type="protein sequence ID" value="PNF43764.1"/>
    <property type="molecule type" value="Genomic_DNA"/>
</dbReference>
<dbReference type="InParanoid" id="A0A2J7RSF9"/>
<evidence type="ECO:0000259" key="13">
    <source>
        <dbReference type="PROSITE" id="PS50089"/>
    </source>
</evidence>
<dbReference type="PANTHER" id="PTHR23328:SF0">
    <property type="entry name" value="RING-TYPE DOMAIN-CONTAINING PROTEIN"/>
    <property type="match status" value="1"/>
</dbReference>